<proteinExistence type="predicted"/>
<evidence type="ECO:0000256" key="1">
    <source>
        <dbReference type="SAM" id="MobiDB-lite"/>
    </source>
</evidence>
<organism evidence="2 3">
    <name type="scientific">Cyanidium caldarium</name>
    <name type="common">Red alga</name>
    <dbReference type="NCBI Taxonomy" id="2771"/>
    <lineage>
        <taxon>Eukaryota</taxon>
        <taxon>Rhodophyta</taxon>
        <taxon>Bangiophyceae</taxon>
        <taxon>Cyanidiales</taxon>
        <taxon>Cyanidiaceae</taxon>
        <taxon>Cyanidium</taxon>
    </lineage>
</organism>
<keyword evidence="3" id="KW-1185">Reference proteome</keyword>
<name>A0AAV9IPF9_CYACA</name>
<feature type="region of interest" description="Disordered" evidence="1">
    <location>
        <begin position="77"/>
        <end position="112"/>
    </location>
</feature>
<dbReference type="Proteomes" id="UP001301350">
    <property type="component" value="Unassembled WGS sequence"/>
</dbReference>
<sequence length="376" mass="39127">MGPPSGTRGGRERSVCGGRGWHEGMLDGARRGEEGGGAAAPVAAAAAAAAAACTSNKAQCSAPTSDAFVSVEMVDGPRGALSSSTTEAPSATSEVSGRSSTAGRGDRSFTAVPDAATKRAKGLRAASGAACVMPSRKRRASESLASPTLGLRRSARLLAQVQCQPREEYADEVTAVHAVHASERRQHSARWNVVARRAAKAATGGKRSQERCAGGRKASVAARRRQEISPEGVSPDEATATTTAVSASAPTATAVQTAHIGADAGGEPEPHTPPSDTDPSQRVPPGAPLRRQRVPQPETHERIYAMLGVADASSRSPQHAPRELSREQQTALLNDCADRLLLRRGKCTACGEVKPLRPSSDFCFNLECKIMCERPA</sequence>
<protein>
    <submittedName>
        <fullName evidence="2">Uncharacterized protein</fullName>
    </submittedName>
</protein>
<evidence type="ECO:0000313" key="2">
    <source>
        <dbReference type="EMBL" id="KAK4534237.1"/>
    </source>
</evidence>
<gene>
    <name evidence="2" type="ORF">CDCA_CDCA01G0262</name>
</gene>
<feature type="compositionally biased region" description="Low complexity" evidence="1">
    <location>
        <begin position="238"/>
        <end position="258"/>
    </location>
</feature>
<feature type="compositionally biased region" description="Basic and acidic residues" evidence="1">
    <location>
        <begin position="9"/>
        <end position="34"/>
    </location>
</feature>
<feature type="compositionally biased region" description="Low complexity" evidence="1">
    <location>
        <begin position="196"/>
        <end position="206"/>
    </location>
</feature>
<feature type="region of interest" description="Disordered" evidence="1">
    <location>
        <begin position="1"/>
        <end position="39"/>
    </location>
</feature>
<accession>A0AAV9IPF9</accession>
<feature type="compositionally biased region" description="Low complexity" evidence="1">
    <location>
        <begin position="82"/>
        <end position="96"/>
    </location>
</feature>
<dbReference type="EMBL" id="JANCYW010000001">
    <property type="protein sequence ID" value="KAK4534237.1"/>
    <property type="molecule type" value="Genomic_DNA"/>
</dbReference>
<reference evidence="2 3" key="1">
    <citation type="submission" date="2022-07" db="EMBL/GenBank/DDBJ databases">
        <title>Genome-wide signatures of adaptation to extreme environments.</title>
        <authorList>
            <person name="Cho C.H."/>
            <person name="Yoon H.S."/>
        </authorList>
    </citation>
    <scope>NUCLEOTIDE SEQUENCE [LARGE SCALE GENOMIC DNA]</scope>
    <source>
        <strain evidence="2 3">DBV 063 E5</strain>
    </source>
</reference>
<feature type="region of interest" description="Disordered" evidence="1">
    <location>
        <begin position="196"/>
        <end position="298"/>
    </location>
</feature>
<evidence type="ECO:0000313" key="3">
    <source>
        <dbReference type="Proteomes" id="UP001301350"/>
    </source>
</evidence>
<dbReference type="AlphaFoldDB" id="A0AAV9IPF9"/>
<comment type="caution">
    <text evidence="2">The sequence shown here is derived from an EMBL/GenBank/DDBJ whole genome shotgun (WGS) entry which is preliminary data.</text>
</comment>